<accession>A0ABX0M6A0</accession>
<sequence>MDKDISTLLREIKDATGWTEMRIATALGTTQPTVNRILNGQAECKIATFHAICALHAETSSCPHKRIDELT</sequence>
<dbReference type="Proteomes" id="UP000819052">
    <property type="component" value="Unassembled WGS sequence"/>
</dbReference>
<dbReference type="CDD" id="cd00093">
    <property type="entry name" value="HTH_XRE"/>
    <property type="match status" value="1"/>
</dbReference>
<dbReference type="EMBL" id="VVIW01000009">
    <property type="protein sequence ID" value="NHZ41829.1"/>
    <property type="molecule type" value="Genomic_DNA"/>
</dbReference>
<organism evidence="1 2">
    <name type="scientific">Massilia aquatica</name>
    <dbReference type="NCBI Taxonomy" id="2609000"/>
    <lineage>
        <taxon>Bacteria</taxon>
        <taxon>Pseudomonadati</taxon>
        <taxon>Pseudomonadota</taxon>
        <taxon>Betaproteobacteria</taxon>
        <taxon>Burkholderiales</taxon>
        <taxon>Oxalobacteraceae</taxon>
        <taxon>Telluria group</taxon>
        <taxon>Massilia</taxon>
    </lineage>
</organism>
<gene>
    <name evidence="1" type="ORF">F1609_16900</name>
</gene>
<evidence type="ECO:0000313" key="1">
    <source>
        <dbReference type="EMBL" id="NHZ41829.1"/>
    </source>
</evidence>
<dbReference type="InterPro" id="IPR001387">
    <property type="entry name" value="Cro/C1-type_HTH"/>
</dbReference>
<protein>
    <submittedName>
        <fullName evidence="1">Helix-turn-helix domain-containing protein</fullName>
    </submittedName>
</protein>
<dbReference type="InterPro" id="IPR010982">
    <property type="entry name" value="Lambda_DNA-bd_dom_sf"/>
</dbReference>
<evidence type="ECO:0000313" key="2">
    <source>
        <dbReference type="Proteomes" id="UP000819052"/>
    </source>
</evidence>
<name>A0ABX0M6A0_9BURK</name>
<dbReference type="Pfam" id="PF13560">
    <property type="entry name" value="HTH_31"/>
    <property type="match status" value="1"/>
</dbReference>
<proteinExistence type="predicted"/>
<dbReference type="Gene3D" id="1.10.260.40">
    <property type="entry name" value="lambda repressor-like DNA-binding domains"/>
    <property type="match status" value="1"/>
</dbReference>
<keyword evidence="2" id="KW-1185">Reference proteome</keyword>
<dbReference type="SUPFAM" id="SSF47413">
    <property type="entry name" value="lambda repressor-like DNA-binding domains"/>
    <property type="match status" value="1"/>
</dbReference>
<reference evidence="1 2" key="1">
    <citation type="submission" date="2019-09" db="EMBL/GenBank/DDBJ databases">
        <title>Taxonomy of Antarctic Massilia spp.: description of Massilia rubra sp. nov., Massilia aquatica sp. nov., Massilia mucilaginosa sp. nov., Massilia frigida sp. nov. isolated from streams, lakes and regoliths.</title>
        <authorList>
            <person name="Holochova P."/>
            <person name="Sedlacek I."/>
            <person name="Kralova S."/>
            <person name="Maslanova I."/>
            <person name="Busse H.-J."/>
            <person name="Stankova E."/>
            <person name="Vrbovska V."/>
            <person name="Kovarovic V."/>
            <person name="Bartak M."/>
            <person name="Svec P."/>
            <person name="Pantucek R."/>
        </authorList>
    </citation>
    <scope>NUCLEOTIDE SEQUENCE [LARGE SCALE GENOMIC DNA]</scope>
    <source>
        <strain evidence="1 2">CCM 8693</strain>
    </source>
</reference>
<comment type="caution">
    <text evidence="1">The sequence shown here is derived from an EMBL/GenBank/DDBJ whole genome shotgun (WGS) entry which is preliminary data.</text>
</comment>
<dbReference type="RefSeq" id="WP_167077591.1">
    <property type="nucleotide sequence ID" value="NZ_VVIW01000009.1"/>
</dbReference>